<feature type="domain" description="N-acetyltransferase" evidence="1">
    <location>
        <begin position="1"/>
        <end position="114"/>
    </location>
</feature>
<dbReference type="SUPFAM" id="SSF55729">
    <property type="entry name" value="Acyl-CoA N-acyltransferases (Nat)"/>
    <property type="match status" value="1"/>
</dbReference>
<feature type="non-terminal residue" evidence="2">
    <location>
        <position position="1"/>
    </location>
</feature>
<dbReference type="EMBL" id="BARV01030434">
    <property type="protein sequence ID" value="GAI41307.1"/>
    <property type="molecule type" value="Genomic_DNA"/>
</dbReference>
<dbReference type="GO" id="GO:0016747">
    <property type="term" value="F:acyltransferase activity, transferring groups other than amino-acyl groups"/>
    <property type="evidence" value="ECO:0007669"/>
    <property type="project" value="InterPro"/>
</dbReference>
<dbReference type="AlphaFoldDB" id="X1NB99"/>
<comment type="caution">
    <text evidence="2">The sequence shown here is derived from an EMBL/GenBank/DDBJ whole genome shotgun (WGS) entry which is preliminary data.</text>
</comment>
<sequence>KEFLAVVYDEGKLAGWGWVRKGPLRYGNFCVGQKECVIHKCRTVRCHRRRGVYVTLLSKLVQIMSEREFTKAYIGAKSFNKVSLSGIKKAGFEFIEDCELGYFLSRLWYHMAGRGSKVMQEFD</sequence>
<gene>
    <name evidence="2" type="ORF">S06H3_48342</name>
</gene>
<dbReference type="PROSITE" id="PS51186">
    <property type="entry name" value="GNAT"/>
    <property type="match status" value="1"/>
</dbReference>
<reference evidence="2" key="1">
    <citation type="journal article" date="2014" name="Front. Microbiol.">
        <title>High frequency of phylogenetically diverse reductive dehalogenase-homologous genes in deep subseafloor sedimentary metagenomes.</title>
        <authorList>
            <person name="Kawai M."/>
            <person name="Futagami T."/>
            <person name="Toyoda A."/>
            <person name="Takaki Y."/>
            <person name="Nishi S."/>
            <person name="Hori S."/>
            <person name="Arai W."/>
            <person name="Tsubouchi T."/>
            <person name="Morono Y."/>
            <person name="Uchiyama I."/>
            <person name="Ito T."/>
            <person name="Fujiyama A."/>
            <person name="Inagaki F."/>
            <person name="Takami H."/>
        </authorList>
    </citation>
    <scope>NUCLEOTIDE SEQUENCE</scope>
    <source>
        <strain evidence="2">Expedition CK06-06</strain>
    </source>
</reference>
<evidence type="ECO:0000313" key="2">
    <source>
        <dbReference type="EMBL" id="GAI41307.1"/>
    </source>
</evidence>
<protein>
    <recommendedName>
        <fullName evidence="1">N-acetyltransferase domain-containing protein</fullName>
    </recommendedName>
</protein>
<name>X1NB99_9ZZZZ</name>
<evidence type="ECO:0000259" key="1">
    <source>
        <dbReference type="PROSITE" id="PS51186"/>
    </source>
</evidence>
<dbReference type="InterPro" id="IPR016181">
    <property type="entry name" value="Acyl_CoA_acyltransferase"/>
</dbReference>
<dbReference type="Pfam" id="PF00583">
    <property type="entry name" value="Acetyltransf_1"/>
    <property type="match status" value="1"/>
</dbReference>
<dbReference type="InterPro" id="IPR000182">
    <property type="entry name" value="GNAT_dom"/>
</dbReference>
<organism evidence="2">
    <name type="scientific">marine sediment metagenome</name>
    <dbReference type="NCBI Taxonomy" id="412755"/>
    <lineage>
        <taxon>unclassified sequences</taxon>
        <taxon>metagenomes</taxon>
        <taxon>ecological metagenomes</taxon>
    </lineage>
</organism>
<dbReference type="Gene3D" id="3.40.630.30">
    <property type="match status" value="1"/>
</dbReference>
<proteinExistence type="predicted"/>
<accession>X1NB99</accession>